<dbReference type="PANTHER" id="PTHR46034:SF14">
    <property type="entry name" value="B2 PROTEIN-LIKE"/>
    <property type="match status" value="1"/>
</dbReference>
<dbReference type="SMART" id="SM00767">
    <property type="entry name" value="DCD"/>
    <property type="match status" value="1"/>
</dbReference>
<dbReference type="AlphaFoldDB" id="A0A9J5WHW4"/>
<dbReference type="Pfam" id="PF10539">
    <property type="entry name" value="Dev_Cell_Death"/>
    <property type="match status" value="1"/>
</dbReference>
<evidence type="ECO:0000259" key="1">
    <source>
        <dbReference type="PROSITE" id="PS51222"/>
    </source>
</evidence>
<evidence type="ECO:0000313" key="2">
    <source>
        <dbReference type="EMBL" id="KAG5574820.1"/>
    </source>
</evidence>
<dbReference type="Proteomes" id="UP000824120">
    <property type="component" value="Chromosome 11"/>
</dbReference>
<protein>
    <recommendedName>
        <fullName evidence="1">DCD domain-containing protein</fullName>
    </recommendedName>
</protein>
<dbReference type="GO" id="GO:0034976">
    <property type="term" value="P:response to endoplasmic reticulum stress"/>
    <property type="evidence" value="ECO:0007669"/>
    <property type="project" value="InterPro"/>
</dbReference>
<sequence length="129" mass="14816">MPAPHFSHVKNIALGLPLFLFNYNNRGFHGIYEAASSGKMNINPHGWMLDGSGRTEYPTHKRLCLHCKPLMKTLFKPIIQDNYYNDQHHFMFELDRVQAANLISKFSSCVLAQYTRTELGDQISSLNMI</sequence>
<evidence type="ECO:0000313" key="3">
    <source>
        <dbReference type="Proteomes" id="UP000824120"/>
    </source>
</evidence>
<keyword evidence="3" id="KW-1185">Reference proteome</keyword>
<feature type="domain" description="DCD" evidence="1">
    <location>
        <begin position="1"/>
        <end position="108"/>
    </location>
</feature>
<dbReference type="OrthoDB" id="1268499at2759"/>
<dbReference type="PROSITE" id="PS51222">
    <property type="entry name" value="DCD"/>
    <property type="match status" value="1"/>
</dbReference>
<gene>
    <name evidence="2" type="ORF">H5410_054954</name>
</gene>
<organism evidence="2 3">
    <name type="scientific">Solanum commersonii</name>
    <name type="common">Commerson's wild potato</name>
    <name type="synonym">Commerson's nightshade</name>
    <dbReference type="NCBI Taxonomy" id="4109"/>
    <lineage>
        <taxon>Eukaryota</taxon>
        <taxon>Viridiplantae</taxon>
        <taxon>Streptophyta</taxon>
        <taxon>Embryophyta</taxon>
        <taxon>Tracheophyta</taxon>
        <taxon>Spermatophyta</taxon>
        <taxon>Magnoliopsida</taxon>
        <taxon>eudicotyledons</taxon>
        <taxon>Gunneridae</taxon>
        <taxon>Pentapetalae</taxon>
        <taxon>asterids</taxon>
        <taxon>lamiids</taxon>
        <taxon>Solanales</taxon>
        <taxon>Solanaceae</taxon>
        <taxon>Solanoideae</taxon>
        <taxon>Solaneae</taxon>
        <taxon>Solanum</taxon>
    </lineage>
</organism>
<name>A0A9J5WHW4_SOLCO</name>
<comment type="caution">
    <text evidence="2">The sequence shown here is derived from an EMBL/GenBank/DDBJ whole genome shotgun (WGS) entry which is preliminary data.</text>
</comment>
<accession>A0A9J5WHW4</accession>
<dbReference type="PANTHER" id="PTHR46034">
    <property type="match status" value="1"/>
</dbReference>
<dbReference type="InterPro" id="IPR044832">
    <property type="entry name" value="NRP-like"/>
</dbReference>
<dbReference type="EMBL" id="JACXVP010000011">
    <property type="protein sequence ID" value="KAG5574820.1"/>
    <property type="molecule type" value="Genomic_DNA"/>
</dbReference>
<dbReference type="InterPro" id="IPR013989">
    <property type="entry name" value="Dev_and_cell_death_domain"/>
</dbReference>
<proteinExistence type="predicted"/>
<reference evidence="2 3" key="1">
    <citation type="submission" date="2020-09" db="EMBL/GenBank/DDBJ databases">
        <title>De no assembly of potato wild relative species, Solanum commersonii.</title>
        <authorList>
            <person name="Cho K."/>
        </authorList>
    </citation>
    <scope>NUCLEOTIDE SEQUENCE [LARGE SCALE GENOMIC DNA]</scope>
    <source>
        <strain evidence="2">LZ3.2</strain>
        <tissue evidence="2">Leaf</tissue>
    </source>
</reference>